<dbReference type="AlphaFoldDB" id="A0A2I1HYV5"/>
<organism evidence="1 2">
    <name type="scientific">Schaalia odontolytica</name>
    <dbReference type="NCBI Taxonomy" id="1660"/>
    <lineage>
        <taxon>Bacteria</taxon>
        <taxon>Bacillati</taxon>
        <taxon>Actinomycetota</taxon>
        <taxon>Actinomycetes</taxon>
        <taxon>Actinomycetales</taxon>
        <taxon>Actinomycetaceae</taxon>
        <taxon>Schaalia</taxon>
    </lineage>
</organism>
<dbReference type="Proteomes" id="UP000234198">
    <property type="component" value="Unassembled WGS sequence"/>
</dbReference>
<name>A0A2I1HYV5_9ACTO</name>
<accession>A0A2I1HYV5</accession>
<comment type="caution">
    <text evidence="1">The sequence shown here is derived from an EMBL/GenBank/DDBJ whole genome shotgun (WGS) entry which is preliminary data.</text>
</comment>
<reference evidence="1 2" key="1">
    <citation type="submission" date="2017-12" db="EMBL/GenBank/DDBJ databases">
        <title>Phylogenetic diversity of female urinary microbiome.</title>
        <authorList>
            <person name="Thomas-White K."/>
            <person name="Wolfe A.J."/>
        </authorList>
    </citation>
    <scope>NUCLEOTIDE SEQUENCE [LARGE SCALE GENOMIC DNA]</scope>
    <source>
        <strain evidence="1 2">UMB0018</strain>
    </source>
</reference>
<dbReference type="RefSeq" id="WP_101602197.1">
    <property type="nucleotide sequence ID" value="NZ_PKKM01000010.1"/>
</dbReference>
<evidence type="ECO:0000313" key="1">
    <source>
        <dbReference type="EMBL" id="PKY64061.1"/>
    </source>
</evidence>
<sequence>MKPHSDEPLTGGTRARTRKGLLSRKGVRRCGVGAAALSIVMLLSGCLSLASLDEKPIDKLTTGEAVIALRLGGAEASTGLPGGTGDNWIVLLDSQGRGQAGHVEHGERGDIAWTELGVSYGVQAEDFLTTQEGTQRIPRVGDRSVEYFRFALPDGRIEVISAARRGSGIRADIIERDGTMTSVETDDWSGGFGLCGSRVLAIMNTEVSQSMKSAALEVYAAQSGGEGSEPEDLSVVVQLDDPAGATPRILAAAPMIPGLRSVQYLYACEGDMLTAPSIQLDDPVGAQNGGVDAARGTLVLQRWDLSTGQRTVSPVLDGAGNAIQLNEDVDIYGGKAILVGDEYRFISRHGHAFSINLKSGQGRHLFSIPEQVGHGDMVFQVTESGVYFLTDSSREQAVTLSYHPWDGGESRVVLSTGNLEDYLRVRKLFSGGQRAIESFALRPGWDGGAQ</sequence>
<evidence type="ECO:0000313" key="2">
    <source>
        <dbReference type="Proteomes" id="UP000234198"/>
    </source>
</evidence>
<gene>
    <name evidence="1" type="ORF">CYJ22_07675</name>
</gene>
<dbReference type="EMBL" id="PKKM01000010">
    <property type="protein sequence ID" value="PKY64061.1"/>
    <property type="molecule type" value="Genomic_DNA"/>
</dbReference>
<protein>
    <submittedName>
        <fullName evidence="1">Uncharacterized protein</fullName>
    </submittedName>
</protein>
<proteinExistence type="predicted"/>